<evidence type="ECO:0000256" key="1">
    <source>
        <dbReference type="ARBA" id="ARBA00006446"/>
    </source>
</evidence>
<feature type="domain" description="CBS" evidence="5">
    <location>
        <begin position="130"/>
        <end position="187"/>
    </location>
</feature>
<dbReference type="AlphaFoldDB" id="A0A3B0M9I9"/>
<dbReference type="GO" id="GO:0005886">
    <property type="term" value="C:plasma membrane"/>
    <property type="evidence" value="ECO:0007669"/>
    <property type="project" value="TreeGrafter"/>
</dbReference>
<dbReference type="SMART" id="SM01091">
    <property type="entry name" value="CorC_HlyC"/>
    <property type="match status" value="1"/>
</dbReference>
<evidence type="ECO:0000256" key="2">
    <source>
        <dbReference type="ARBA" id="ARBA00022737"/>
    </source>
</evidence>
<dbReference type="EMBL" id="UIHC01000001">
    <property type="protein sequence ID" value="SUZ30408.1"/>
    <property type="molecule type" value="Genomic_DNA"/>
</dbReference>
<keyword evidence="2" id="KW-0677">Repeat</keyword>
<feature type="domain" description="CBS" evidence="5">
    <location>
        <begin position="64"/>
        <end position="125"/>
    </location>
</feature>
<dbReference type="InterPro" id="IPR005170">
    <property type="entry name" value="Transptr-assoc_dom"/>
</dbReference>
<dbReference type="InterPro" id="IPR016169">
    <property type="entry name" value="FAD-bd_PCMH_sub2"/>
</dbReference>
<evidence type="ECO:0000313" key="7">
    <source>
        <dbReference type="Proteomes" id="UP000272908"/>
    </source>
</evidence>
<reference evidence="7" key="1">
    <citation type="submission" date="2018-08" db="EMBL/GenBank/DDBJ databases">
        <authorList>
            <person name="Rodrigo-Torres L."/>
            <person name="Arahal R. D."/>
            <person name="Lucena T."/>
        </authorList>
    </citation>
    <scope>NUCLEOTIDE SEQUENCE [LARGE SCALE GENOMIC DNA]</scope>
    <source>
        <strain evidence="7">CECT 7235</strain>
    </source>
</reference>
<dbReference type="PANTHER" id="PTHR22777:SF27">
    <property type="entry name" value="MAGNESIUM AND COBALT EFFLUX PROTEIN CORC"/>
    <property type="match status" value="1"/>
</dbReference>
<dbReference type="InterPro" id="IPR046342">
    <property type="entry name" value="CBS_dom_sf"/>
</dbReference>
<evidence type="ECO:0000259" key="5">
    <source>
        <dbReference type="PROSITE" id="PS51371"/>
    </source>
</evidence>
<dbReference type="GO" id="GO:0050660">
    <property type="term" value="F:flavin adenine dinucleotide binding"/>
    <property type="evidence" value="ECO:0007669"/>
    <property type="project" value="InterPro"/>
</dbReference>
<dbReference type="Pfam" id="PF00571">
    <property type="entry name" value="CBS"/>
    <property type="match status" value="2"/>
</dbReference>
<evidence type="ECO:0000313" key="6">
    <source>
        <dbReference type="EMBL" id="SUZ30408.1"/>
    </source>
</evidence>
<dbReference type="Gene3D" id="3.10.580.10">
    <property type="entry name" value="CBS-domain"/>
    <property type="match status" value="1"/>
</dbReference>
<dbReference type="CDD" id="cd04590">
    <property type="entry name" value="CBS_pair_CorC_HlyC_assoc"/>
    <property type="match status" value="1"/>
</dbReference>
<evidence type="ECO:0000256" key="4">
    <source>
        <dbReference type="PROSITE-ProRule" id="PRU00703"/>
    </source>
</evidence>
<name>A0A3B0M9I9_9RHOB</name>
<dbReference type="PANTHER" id="PTHR22777">
    <property type="entry name" value="HEMOLYSIN-RELATED"/>
    <property type="match status" value="1"/>
</dbReference>
<accession>A0A3B0M9I9</accession>
<dbReference type="FunFam" id="3.10.580.10:FF:000002">
    <property type="entry name" value="Magnesium/cobalt efflux protein CorC"/>
    <property type="match status" value="1"/>
</dbReference>
<organism evidence="6 7">
    <name type="scientific">Roseinatronobacter ekhonensis</name>
    <dbReference type="NCBI Taxonomy" id="254356"/>
    <lineage>
        <taxon>Bacteria</taxon>
        <taxon>Pseudomonadati</taxon>
        <taxon>Pseudomonadota</taxon>
        <taxon>Alphaproteobacteria</taxon>
        <taxon>Rhodobacterales</taxon>
        <taxon>Paracoccaceae</taxon>
        <taxon>Roseinatronobacter</taxon>
    </lineage>
</organism>
<protein>
    <submittedName>
        <fullName evidence="6">Hemolysin C</fullName>
    </submittedName>
</protein>
<comment type="similarity">
    <text evidence="1">Belongs to the UPF0053 family. Hemolysin C subfamily.</text>
</comment>
<dbReference type="SUPFAM" id="SSF54631">
    <property type="entry name" value="CBS-domain pair"/>
    <property type="match status" value="1"/>
</dbReference>
<sequence length="287" mass="31692">MGDTTDGSSAAHGAQDETDAEPRGLFSRLFDALSPDEAEGQGERLGRTLPGLANLQRLRVEDVAIPKAEIVALGHETSLADIVQEFRDSGYSRIPVYEDTLDKPLGLLLLKDLALQYGFNGHHELELAPLLRPILYVPPSMPLSVLLRKMQAERTHMALVIDEYGGVDGLVTIEDLLEQVVGEIEDEHDTDDEVTIQRIDDTTYMADARATLEDLEEELGLPLAYDDLDEEIDTLGGLVFVLTGHVPVRGEIIEHPSGLEFEVIEADPRRIRRLRVHLPASFQSAAQ</sequence>
<keyword evidence="7" id="KW-1185">Reference proteome</keyword>
<dbReference type="RefSeq" id="WP_121092718.1">
    <property type="nucleotide sequence ID" value="NZ_UIHC01000001.1"/>
</dbReference>
<dbReference type="SMART" id="SM00116">
    <property type="entry name" value="CBS"/>
    <property type="match status" value="2"/>
</dbReference>
<gene>
    <name evidence="6" type="primary">tlyC_1</name>
    <name evidence="6" type="ORF">ROE7235_00129</name>
</gene>
<dbReference type="Pfam" id="PF03471">
    <property type="entry name" value="CorC_HlyC"/>
    <property type="match status" value="1"/>
</dbReference>
<dbReference type="Proteomes" id="UP000272908">
    <property type="component" value="Unassembled WGS sequence"/>
</dbReference>
<dbReference type="Gene3D" id="3.30.465.10">
    <property type="match status" value="1"/>
</dbReference>
<keyword evidence="3 4" id="KW-0129">CBS domain</keyword>
<dbReference type="InterPro" id="IPR036318">
    <property type="entry name" value="FAD-bd_PCMH-like_sf"/>
</dbReference>
<dbReference type="InterPro" id="IPR044751">
    <property type="entry name" value="Ion_transp-like_CBS"/>
</dbReference>
<evidence type="ECO:0000256" key="3">
    <source>
        <dbReference type="ARBA" id="ARBA00023122"/>
    </source>
</evidence>
<dbReference type="InterPro" id="IPR000644">
    <property type="entry name" value="CBS_dom"/>
</dbReference>
<dbReference type="PROSITE" id="PS51371">
    <property type="entry name" value="CBS"/>
    <property type="match status" value="2"/>
</dbReference>
<dbReference type="SUPFAM" id="SSF56176">
    <property type="entry name" value="FAD-binding/transporter-associated domain-like"/>
    <property type="match status" value="1"/>
</dbReference>
<dbReference type="OrthoDB" id="9797674at2"/>
<proteinExistence type="inferred from homology"/>